<dbReference type="Pfam" id="PF08241">
    <property type="entry name" value="Methyltransf_11"/>
    <property type="match status" value="1"/>
</dbReference>
<keyword evidence="3" id="KW-0489">Methyltransferase</keyword>
<dbReference type="InterPro" id="IPR029063">
    <property type="entry name" value="SAM-dependent_MTases_sf"/>
</dbReference>
<dbReference type="PANTHER" id="PTHR44068">
    <property type="entry name" value="ZGC:194242"/>
    <property type="match status" value="1"/>
</dbReference>
<evidence type="ECO:0000313" key="3">
    <source>
        <dbReference type="EMBL" id="PIU41827.1"/>
    </source>
</evidence>
<keyword evidence="1 3" id="KW-0808">Transferase</keyword>
<dbReference type="SUPFAM" id="SSF53335">
    <property type="entry name" value="S-adenosyl-L-methionine-dependent methyltransferases"/>
    <property type="match status" value="1"/>
</dbReference>
<evidence type="ECO:0000259" key="2">
    <source>
        <dbReference type="Pfam" id="PF08241"/>
    </source>
</evidence>
<dbReference type="Proteomes" id="UP000230052">
    <property type="component" value="Unassembled WGS sequence"/>
</dbReference>
<reference evidence="3 4" key="1">
    <citation type="submission" date="2017-09" db="EMBL/GenBank/DDBJ databases">
        <title>Depth-based differentiation of microbial function through sediment-hosted aquifers and enrichment of novel symbionts in the deep terrestrial subsurface.</title>
        <authorList>
            <person name="Probst A.J."/>
            <person name="Ladd B."/>
            <person name="Jarett J.K."/>
            <person name="Geller-Mcgrath D.E."/>
            <person name="Sieber C.M."/>
            <person name="Emerson J.B."/>
            <person name="Anantharaman K."/>
            <person name="Thomas B.C."/>
            <person name="Malmstrom R."/>
            <person name="Stieglmeier M."/>
            <person name="Klingl A."/>
            <person name="Woyke T."/>
            <person name="Ryan C.M."/>
            <person name="Banfield J.F."/>
        </authorList>
    </citation>
    <scope>NUCLEOTIDE SEQUENCE [LARGE SCALE GENOMIC DNA]</scope>
    <source>
        <strain evidence="3">CG07_land_8_20_14_0_80_42_15</strain>
    </source>
</reference>
<dbReference type="InterPro" id="IPR013216">
    <property type="entry name" value="Methyltransf_11"/>
</dbReference>
<feature type="domain" description="Methyltransferase type 11" evidence="2">
    <location>
        <begin position="60"/>
        <end position="147"/>
    </location>
</feature>
<accession>A0A2J0L5M0</accession>
<evidence type="ECO:0000256" key="1">
    <source>
        <dbReference type="ARBA" id="ARBA00022679"/>
    </source>
</evidence>
<dbReference type="EMBL" id="PEWV01000032">
    <property type="protein sequence ID" value="PIU41827.1"/>
    <property type="molecule type" value="Genomic_DNA"/>
</dbReference>
<dbReference type="AlphaFoldDB" id="A0A2J0L5M0"/>
<dbReference type="CDD" id="cd02440">
    <property type="entry name" value="AdoMet_MTases"/>
    <property type="match status" value="1"/>
</dbReference>
<proteinExistence type="predicted"/>
<evidence type="ECO:0000313" key="4">
    <source>
        <dbReference type="Proteomes" id="UP000230052"/>
    </source>
</evidence>
<dbReference type="GO" id="GO:0008757">
    <property type="term" value="F:S-adenosylmethionine-dependent methyltransferase activity"/>
    <property type="evidence" value="ECO:0007669"/>
    <property type="project" value="InterPro"/>
</dbReference>
<organism evidence="3 4">
    <name type="scientific">Candidatus Aquitaenariimonas noxiae</name>
    <dbReference type="NCBI Taxonomy" id="1974741"/>
    <lineage>
        <taxon>Bacteria</taxon>
        <taxon>Pseudomonadati</taxon>
        <taxon>Candidatus Omnitrophota</taxon>
        <taxon>Candidatus Aquitaenariimonas</taxon>
    </lineage>
</organism>
<sequence length="213" mass="25404">MVKVTVQLKKWKNKVGKEYTDRNSISLNDLEKLYKSNFGITRTELNKLFLGRMGRAIRILEVGCNIGNQLLCLQKMGFKNLYGIEPQDYAVEISKKRTKGVNIIKGDVFDMPFKDNYFDLIFTSGVLIHISRKHITKAIKEIYRCSRKYIWGYEYYSKKRREIPFRGKRNFLWKANFIEIYTDIFPDLKLIKVKYLKYLKNDNMDTMFLFKKV</sequence>
<name>A0A2J0L5M0_9BACT</name>
<dbReference type="PANTHER" id="PTHR44068:SF11">
    <property type="entry name" value="GERANYL DIPHOSPHATE 2-C-METHYLTRANSFERASE"/>
    <property type="match status" value="1"/>
</dbReference>
<comment type="caution">
    <text evidence="3">The sequence shown here is derived from an EMBL/GenBank/DDBJ whole genome shotgun (WGS) entry which is preliminary data.</text>
</comment>
<dbReference type="Gene3D" id="3.40.50.150">
    <property type="entry name" value="Vaccinia Virus protein VP39"/>
    <property type="match status" value="1"/>
</dbReference>
<dbReference type="InterPro" id="IPR020027">
    <property type="entry name" value="Pseudamin_synth-assoc_MeTrfase"/>
</dbReference>
<dbReference type="GO" id="GO:0032259">
    <property type="term" value="P:methylation"/>
    <property type="evidence" value="ECO:0007669"/>
    <property type="project" value="UniProtKB-KW"/>
</dbReference>
<protein>
    <submittedName>
        <fullName evidence="3">Methyltransferase type 11</fullName>
    </submittedName>
</protein>
<gene>
    <name evidence="3" type="ORF">COS99_03380</name>
</gene>
<dbReference type="NCBIfam" id="TIGR03587">
    <property type="entry name" value="Pse_Me-ase"/>
    <property type="match status" value="1"/>
</dbReference>
<dbReference type="InterPro" id="IPR050447">
    <property type="entry name" value="Erg6_SMT_methyltransf"/>
</dbReference>